<dbReference type="InterPro" id="IPR036390">
    <property type="entry name" value="WH_DNA-bd_sf"/>
</dbReference>
<dbReference type="PANTHER" id="PTHR30419:SF8">
    <property type="entry name" value="NITROGEN ASSIMILATION TRANSCRIPTIONAL ACTIVATOR-RELATED"/>
    <property type="match status" value="1"/>
</dbReference>
<keyword evidence="4" id="KW-0804">Transcription</keyword>
<dbReference type="SUPFAM" id="SSF53850">
    <property type="entry name" value="Periplasmic binding protein-like II"/>
    <property type="match status" value="1"/>
</dbReference>
<evidence type="ECO:0000256" key="3">
    <source>
        <dbReference type="ARBA" id="ARBA00023125"/>
    </source>
</evidence>
<organism evidence="6 7">
    <name type="scientific">Lactobacillus psittaci DSM 15354</name>
    <dbReference type="NCBI Taxonomy" id="1122152"/>
    <lineage>
        <taxon>Bacteria</taxon>
        <taxon>Bacillati</taxon>
        <taxon>Bacillota</taxon>
        <taxon>Bacilli</taxon>
        <taxon>Lactobacillales</taxon>
        <taxon>Lactobacillaceae</taxon>
        <taxon>Lactobacillus</taxon>
    </lineage>
</organism>
<dbReference type="eggNOG" id="COG0583">
    <property type="taxonomic scope" value="Bacteria"/>
</dbReference>
<dbReference type="Gene3D" id="1.10.10.10">
    <property type="entry name" value="Winged helix-like DNA-binding domain superfamily/Winged helix DNA-binding domain"/>
    <property type="match status" value="1"/>
</dbReference>
<dbReference type="InterPro" id="IPR000847">
    <property type="entry name" value="LysR_HTH_N"/>
</dbReference>
<dbReference type="STRING" id="1122152.GCA_000425905_01392"/>
<comment type="caution">
    <text evidence="6">The sequence shown here is derived from an EMBL/GenBank/DDBJ whole genome shotgun (WGS) entry which is preliminary data.</text>
</comment>
<evidence type="ECO:0000256" key="1">
    <source>
        <dbReference type="ARBA" id="ARBA00009437"/>
    </source>
</evidence>
<dbReference type="Pfam" id="PF03466">
    <property type="entry name" value="LysR_substrate"/>
    <property type="match status" value="1"/>
</dbReference>
<dbReference type="GO" id="GO:0003677">
    <property type="term" value="F:DNA binding"/>
    <property type="evidence" value="ECO:0007669"/>
    <property type="project" value="UniProtKB-KW"/>
</dbReference>
<evidence type="ECO:0000256" key="2">
    <source>
        <dbReference type="ARBA" id="ARBA00023015"/>
    </source>
</evidence>
<dbReference type="Pfam" id="PF00126">
    <property type="entry name" value="HTH_1"/>
    <property type="match status" value="1"/>
</dbReference>
<keyword evidence="3" id="KW-0238">DNA-binding</keyword>
<protein>
    <submittedName>
        <fullName evidence="6">Transcriptional regulator (Transcriptional regulator, lysr family)</fullName>
    </submittedName>
</protein>
<proteinExistence type="inferred from homology"/>
<dbReference type="PRINTS" id="PR00039">
    <property type="entry name" value="HTHLYSR"/>
</dbReference>
<reference evidence="6 7" key="1">
    <citation type="journal article" date="2015" name="Genome Announc.">
        <title>Expanding the biotechnology potential of lactobacilli through comparative genomics of 213 strains and associated genera.</title>
        <authorList>
            <person name="Sun Z."/>
            <person name="Harris H.M."/>
            <person name="McCann A."/>
            <person name="Guo C."/>
            <person name="Argimon S."/>
            <person name="Zhang W."/>
            <person name="Yang X."/>
            <person name="Jeffery I.B."/>
            <person name="Cooney J.C."/>
            <person name="Kagawa T.F."/>
            <person name="Liu W."/>
            <person name="Song Y."/>
            <person name="Salvetti E."/>
            <person name="Wrobel A."/>
            <person name="Rasinkangas P."/>
            <person name="Parkhill J."/>
            <person name="Rea M.C."/>
            <person name="O'Sullivan O."/>
            <person name="Ritari J."/>
            <person name="Douillard F.P."/>
            <person name="Paul Ross R."/>
            <person name="Yang R."/>
            <person name="Briner A.E."/>
            <person name="Felis G.E."/>
            <person name="de Vos W.M."/>
            <person name="Barrangou R."/>
            <person name="Klaenhammer T.R."/>
            <person name="Caufield P.W."/>
            <person name="Cui Y."/>
            <person name="Zhang H."/>
            <person name="O'Toole P.W."/>
        </authorList>
    </citation>
    <scope>NUCLEOTIDE SEQUENCE [LARGE SCALE GENOMIC DNA]</scope>
    <source>
        <strain evidence="6 7">DSM 15354</strain>
    </source>
</reference>
<dbReference type="SUPFAM" id="SSF46785">
    <property type="entry name" value="Winged helix' DNA-binding domain"/>
    <property type="match status" value="1"/>
</dbReference>
<keyword evidence="7" id="KW-1185">Reference proteome</keyword>
<dbReference type="GO" id="GO:0005829">
    <property type="term" value="C:cytosol"/>
    <property type="evidence" value="ECO:0007669"/>
    <property type="project" value="TreeGrafter"/>
</dbReference>
<evidence type="ECO:0000313" key="6">
    <source>
        <dbReference type="EMBL" id="KRL61730.1"/>
    </source>
</evidence>
<comment type="similarity">
    <text evidence="1">Belongs to the LysR transcriptional regulatory family.</text>
</comment>
<dbReference type="Gene3D" id="3.40.190.290">
    <property type="match status" value="1"/>
</dbReference>
<evidence type="ECO:0000313" key="7">
    <source>
        <dbReference type="Proteomes" id="UP000051931"/>
    </source>
</evidence>
<accession>A0A0R1S4V1</accession>
<dbReference type="EMBL" id="AZFB01000024">
    <property type="protein sequence ID" value="KRL61730.1"/>
    <property type="molecule type" value="Genomic_DNA"/>
</dbReference>
<dbReference type="InterPro" id="IPR005119">
    <property type="entry name" value="LysR_subst-bd"/>
</dbReference>
<dbReference type="Proteomes" id="UP000051931">
    <property type="component" value="Unassembled WGS sequence"/>
</dbReference>
<sequence length="294" mass="33269">MAEKRQFTQAANNLYISQPTLSLSIKQLEKELHCKLFVHNGRYVKLTKYGRIFYDTVINSLDTLDTGTRRLKQTISQDAGNINLACIPTSVGTLMPHIVKEYMQEVDKAPHFIYHDNPSLQICNGIQKGWYDIGICSYVSGFDNFTFVPLYTEEIIAICSEDNDLAKIAEITPEELRGESIITYTKDITIGKDVTGALLSQASDLMIVNSMHDELAIAGQVLSNNMVGIVANTIYLEGFNLHKIKLLNLPKNTRQVYLVYDSERVTSDATLDFIDWLKANKNKIDNKLHQKRDI</sequence>
<gene>
    <name evidence="6" type="ORF">FC23_GL000628</name>
</gene>
<evidence type="ECO:0000256" key="4">
    <source>
        <dbReference type="ARBA" id="ARBA00023163"/>
    </source>
</evidence>
<name>A0A0R1S4V1_9LACO</name>
<dbReference type="PANTHER" id="PTHR30419">
    <property type="entry name" value="HTH-TYPE TRANSCRIPTIONAL REGULATOR YBHD"/>
    <property type="match status" value="1"/>
</dbReference>
<feature type="domain" description="HTH lysR-type" evidence="5">
    <location>
        <begin position="1"/>
        <end position="47"/>
    </location>
</feature>
<dbReference type="AlphaFoldDB" id="A0A0R1S4V1"/>
<dbReference type="InterPro" id="IPR050950">
    <property type="entry name" value="HTH-type_LysR_regulators"/>
</dbReference>
<keyword evidence="2" id="KW-0805">Transcription regulation</keyword>
<dbReference type="PROSITE" id="PS50931">
    <property type="entry name" value="HTH_LYSR"/>
    <property type="match status" value="1"/>
</dbReference>
<dbReference type="GO" id="GO:0003700">
    <property type="term" value="F:DNA-binding transcription factor activity"/>
    <property type="evidence" value="ECO:0007669"/>
    <property type="project" value="InterPro"/>
</dbReference>
<dbReference type="InterPro" id="IPR036388">
    <property type="entry name" value="WH-like_DNA-bd_sf"/>
</dbReference>
<dbReference type="PATRIC" id="fig|1122152.4.peg.638"/>
<evidence type="ECO:0000259" key="5">
    <source>
        <dbReference type="PROSITE" id="PS50931"/>
    </source>
</evidence>